<comment type="caution">
    <text evidence="1">The sequence shown here is derived from an EMBL/GenBank/DDBJ whole genome shotgun (WGS) entry which is preliminary data.</text>
</comment>
<organism evidence="1 2">
    <name type="scientific">Actinophytocola xanthii</name>
    <dbReference type="NCBI Taxonomy" id="1912961"/>
    <lineage>
        <taxon>Bacteria</taxon>
        <taxon>Bacillati</taxon>
        <taxon>Actinomycetota</taxon>
        <taxon>Actinomycetes</taxon>
        <taxon>Pseudonocardiales</taxon>
        <taxon>Pseudonocardiaceae</taxon>
    </lineage>
</organism>
<dbReference type="Proteomes" id="UP000185596">
    <property type="component" value="Unassembled WGS sequence"/>
</dbReference>
<dbReference type="EMBL" id="MSIE01000175">
    <property type="protein sequence ID" value="OLF04334.1"/>
    <property type="molecule type" value="Genomic_DNA"/>
</dbReference>
<evidence type="ECO:0000313" key="1">
    <source>
        <dbReference type="EMBL" id="OLF04334.1"/>
    </source>
</evidence>
<dbReference type="STRING" id="1912961.BU204_37770"/>
<protein>
    <submittedName>
        <fullName evidence="1">Uncharacterized protein</fullName>
    </submittedName>
</protein>
<name>A0A1Q8BQF8_9PSEU</name>
<reference evidence="1 2" key="1">
    <citation type="submission" date="2016-12" db="EMBL/GenBank/DDBJ databases">
        <title>The draft genome sequence of Actinophytocola sp. 11-183.</title>
        <authorList>
            <person name="Wang W."/>
            <person name="Yuan L."/>
        </authorList>
    </citation>
    <scope>NUCLEOTIDE SEQUENCE [LARGE SCALE GENOMIC DNA]</scope>
    <source>
        <strain evidence="1 2">11-183</strain>
    </source>
</reference>
<dbReference type="SUPFAM" id="SSF140453">
    <property type="entry name" value="EsxAB dimer-like"/>
    <property type="match status" value="1"/>
</dbReference>
<proteinExistence type="predicted"/>
<gene>
    <name evidence="1" type="ORF">BU204_37770</name>
</gene>
<dbReference type="AlphaFoldDB" id="A0A1Q8BQF8"/>
<dbReference type="InterPro" id="IPR036689">
    <property type="entry name" value="ESAT-6-like_sf"/>
</dbReference>
<evidence type="ECO:0000313" key="2">
    <source>
        <dbReference type="Proteomes" id="UP000185596"/>
    </source>
</evidence>
<keyword evidence="2" id="KW-1185">Reference proteome</keyword>
<accession>A0A1Q8BQF8</accession>
<feature type="non-terminal residue" evidence="1">
    <location>
        <position position="240"/>
    </location>
</feature>
<sequence>MFEDFLPVNDEVPGDSVGRFGRIKLDEVRARFDEQLGISFEKFLGDADRLRVAHESLSGLSSTVEGELNSLYRSWSGPAANASYQYYSSELAPASSDLVEYLSAAPGMISTLVENVFAECKAKADTVLGLYSPTLGSATPEMARKVVALANGDIGDDDHGRILEVAAWVDSVCGTDLEARIRSDDCDLNSENKEYVQRECKAWIRESFNPDLHDNVYQTFKQACDDALEAVDSFYEELNG</sequence>